<feature type="compositionally biased region" description="Polar residues" evidence="1">
    <location>
        <begin position="18"/>
        <end position="37"/>
    </location>
</feature>
<proteinExistence type="predicted"/>
<gene>
    <name evidence="2" type="ORF">Fot_54569</name>
</gene>
<organism evidence="2 3">
    <name type="scientific">Forsythia ovata</name>
    <dbReference type="NCBI Taxonomy" id="205694"/>
    <lineage>
        <taxon>Eukaryota</taxon>
        <taxon>Viridiplantae</taxon>
        <taxon>Streptophyta</taxon>
        <taxon>Embryophyta</taxon>
        <taxon>Tracheophyta</taxon>
        <taxon>Spermatophyta</taxon>
        <taxon>Magnoliopsida</taxon>
        <taxon>eudicotyledons</taxon>
        <taxon>Gunneridae</taxon>
        <taxon>Pentapetalae</taxon>
        <taxon>asterids</taxon>
        <taxon>lamiids</taxon>
        <taxon>Lamiales</taxon>
        <taxon>Oleaceae</taxon>
        <taxon>Forsythieae</taxon>
        <taxon>Forsythia</taxon>
    </lineage>
</organism>
<feature type="region of interest" description="Disordered" evidence="1">
    <location>
        <begin position="1"/>
        <end position="110"/>
    </location>
</feature>
<accession>A0ABD1P7H2</accession>
<sequence length="110" mass="12206">MAKPTQRRSNHHPHHLTHQNPTQQQSFHLSLTSTHQPANGGKATTTPITNPTFPTKQPPHHQQRINHHPTVKQPPPPSLCSLSLPSISPNSTSPTPNLHHRQGFLIGLYS</sequence>
<protein>
    <submittedName>
        <fullName evidence="2">Uncharacterized protein</fullName>
    </submittedName>
</protein>
<dbReference type="AlphaFoldDB" id="A0ABD1P7H2"/>
<evidence type="ECO:0000256" key="1">
    <source>
        <dbReference type="SAM" id="MobiDB-lite"/>
    </source>
</evidence>
<keyword evidence="3" id="KW-1185">Reference proteome</keyword>
<comment type="caution">
    <text evidence="2">The sequence shown here is derived from an EMBL/GenBank/DDBJ whole genome shotgun (WGS) entry which is preliminary data.</text>
</comment>
<feature type="compositionally biased region" description="Low complexity" evidence="1">
    <location>
        <begin position="44"/>
        <end position="55"/>
    </location>
</feature>
<evidence type="ECO:0000313" key="2">
    <source>
        <dbReference type="EMBL" id="KAL2459825.1"/>
    </source>
</evidence>
<name>A0ABD1P7H2_9LAMI</name>
<reference evidence="3" key="1">
    <citation type="submission" date="2024-07" db="EMBL/GenBank/DDBJ databases">
        <title>Two chromosome-level genome assemblies of Korean endemic species Abeliophyllum distichum and Forsythia ovata (Oleaceae).</title>
        <authorList>
            <person name="Jang H."/>
        </authorList>
    </citation>
    <scope>NUCLEOTIDE SEQUENCE [LARGE SCALE GENOMIC DNA]</scope>
</reference>
<feature type="compositionally biased region" description="Low complexity" evidence="1">
    <location>
        <begin position="79"/>
        <end position="97"/>
    </location>
</feature>
<dbReference type="Proteomes" id="UP001604277">
    <property type="component" value="Unassembled WGS sequence"/>
</dbReference>
<dbReference type="EMBL" id="JBFOLJ010000021">
    <property type="protein sequence ID" value="KAL2459825.1"/>
    <property type="molecule type" value="Genomic_DNA"/>
</dbReference>
<evidence type="ECO:0000313" key="3">
    <source>
        <dbReference type="Proteomes" id="UP001604277"/>
    </source>
</evidence>
<feature type="compositionally biased region" description="Basic residues" evidence="1">
    <location>
        <begin position="1"/>
        <end position="17"/>
    </location>
</feature>
<feature type="compositionally biased region" description="Basic residues" evidence="1">
    <location>
        <begin position="58"/>
        <end position="70"/>
    </location>
</feature>